<feature type="region of interest" description="Disordered" evidence="1">
    <location>
        <begin position="1"/>
        <end position="25"/>
    </location>
</feature>
<evidence type="ECO:0000313" key="2">
    <source>
        <dbReference type="EMBL" id="CAG6488680.1"/>
    </source>
</evidence>
<dbReference type="EMBL" id="HBUE01110532">
    <property type="protein sequence ID" value="CAG6488680.1"/>
    <property type="molecule type" value="Transcribed_RNA"/>
</dbReference>
<proteinExistence type="predicted"/>
<protein>
    <submittedName>
        <fullName evidence="2">(northern house mosquito) hypothetical protein</fullName>
    </submittedName>
</protein>
<accession>A0A8D8CBR7</accession>
<feature type="compositionally biased region" description="Basic residues" evidence="1">
    <location>
        <begin position="14"/>
        <end position="24"/>
    </location>
</feature>
<name>A0A8D8CBR7_CULPI</name>
<dbReference type="AlphaFoldDB" id="A0A8D8CBR7"/>
<sequence length="192" mass="20828">MGIEWHPIAGAGRNQHHRAGRPRARPVAERVRPVLLLFAVDGRIAAKAAVMVLVVAVHHRLVHHVLERGVDLQRVDVVLDLLLGGHKGRRAGPGRRAAAVDDVLHQLGLVGRSGAQLQRRVVNGEDADEEVKRQRDQQPGTGCHCVPKRLILLSQVGVPHGADPGEGEPERAGRDADQVHGQEARLGHLDVH</sequence>
<reference evidence="2" key="1">
    <citation type="submission" date="2021-05" db="EMBL/GenBank/DDBJ databases">
        <authorList>
            <person name="Alioto T."/>
            <person name="Alioto T."/>
            <person name="Gomez Garrido J."/>
        </authorList>
    </citation>
    <scope>NUCLEOTIDE SEQUENCE</scope>
</reference>
<evidence type="ECO:0000256" key="1">
    <source>
        <dbReference type="SAM" id="MobiDB-lite"/>
    </source>
</evidence>
<organism evidence="2">
    <name type="scientific">Culex pipiens</name>
    <name type="common">House mosquito</name>
    <dbReference type="NCBI Taxonomy" id="7175"/>
    <lineage>
        <taxon>Eukaryota</taxon>
        <taxon>Metazoa</taxon>
        <taxon>Ecdysozoa</taxon>
        <taxon>Arthropoda</taxon>
        <taxon>Hexapoda</taxon>
        <taxon>Insecta</taxon>
        <taxon>Pterygota</taxon>
        <taxon>Neoptera</taxon>
        <taxon>Endopterygota</taxon>
        <taxon>Diptera</taxon>
        <taxon>Nematocera</taxon>
        <taxon>Culicoidea</taxon>
        <taxon>Culicidae</taxon>
        <taxon>Culicinae</taxon>
        <taxon>Culicini</taxon>
        <taxon>Culex</taxon>
        <taxon>Culex</taxon>
    </lineage>
</organism>
<feature type="compositionally biased region" description="Basic and acidic residues" evidence="1">
    <location>
        <begin position="168"/>
        <end position="192"/>
    </location>
</feature>
<feature type="region of interest" description="Disordered" evidence="1">
    <location>
        <begin position="157"/>
        <end position="192"/>
    </location>
</feature>
<dbReference type="EMBL" id="HBUE01110528">
    <property type="protein sequence ID" value="CAG6488668.1"/>
    <property type="molecule type" value="Transcribed_RNA"/>
</dbReference>